<evidence type="ECO:0000313" key="3">
    <source>
        <dbReference type="Proteomes" id="UP000055316"/>
    </source>
</evidence>
<proteinExistence type="predicted"/>
<reference evidence="2 3" key="1">
    <citation type="submission" date="2015-05" db="EMBL/GenBank/DDBJ databases">
        <title>Whole genome sequence of Bacillus thuringiensis serovar tolworthi Pasteur Institute Standard strain.</title>
        <authorList>
            <person name="Kanda K."/>
            <person name="Nakashima K."/>
            <person name="Nagano Y."/>
        </authorList>
    </citation>
    <scope>NUCLEOTIDE SEQUENCE [LARGE SCALE GENOMIC DNA]</scope>
    <source>
        <strain evidence="2 3">Pasteur Institute Standard strain</strain>
    </source>
</reference>
<organism evidence="2 3">
    <name type="scientific">Bacillus thuringiensis subsp. tolworthi</name>
    <dbReference type="NCBI Taxonomy" id="1442"/>
    <lineage>
        <taxon>Bacteria</taxon>
        <taxon>Bacillati</taxon>
        <taxon>Bacillota</taxon>
        <taxon>Bacilli</taxon>
        <taxon>Bacillales</taxon>
        <taxon>Bacillaceae</taxon>
        <taxon>Bacillus</taxon>
        <taxon>Bacillus cereus group</taxon>
    </lineage>
</organism>
<protein>
    <recommendedName>
        <fullName evidence="1">Phage head morphogenesis domain-containing protein</fullName>
    </recommendedName>
</protein>
<name>A0A9W3ZZL9_BACTO</name>
<dbReference type="EMBL" id="AP014864">
    <property type="protein sequence ID" value="BAR85802.1"/>
    <property type="molecule type" value="Genomic_DNA"/>
</dbReference>
<feature type="domain" description="Phage head morphogenesis" evidence="1">
    <location>
        <begin position="196"/>
        <end position="300"/>
    </location>
</feature>
<evidence type="ECO:0000313" key="2">
    <source>
        <dbReference type="EMBL" id="BAR85802.1"/>
    </source>
</evidence>
<accession>A0A9W3ZZL9</accession>
<gene>
    <name evidence="2" type="ORF">KNN_04959</name>
</gene>
<dbReference type="NCBIfam" id="TIGR01641">
    <property type="entry name" value="phageSPP1_gp7"/>
    <property type="match status" value="1"/>
</dbReference>
<dbReference type="Proteomes" id="UP000055316">
    <property type="component" value="Chromosome"/>
</dbReference>
<evidence type="ECO:0000259" key="1">
    <source>
        <dbReference type="Pfam" id="PF04233"/>
    </source>
</evidence>
<dbReference type="InterPro" id="IPR006528">
    <property type="entry name" value="Phage_head_morphogenesis_dom"/>
</dbReference>
<dbReference type="AlphaFoldDB" id="A0A9W3ZZL9"/>
<sequence length="336" mass="40092">MTQSKQEKYWTKRKQQIIKVADKHADDGLLLYQAFFQEKLAEIELLIQDYYDKYGKNNVIEYYKLMQEMSVSERKDLYSNYQELIARYPQLNNFTEIRYSFYKLQRLDGLLVNIMYKLYEMGAMEEEILKDKLSLTYQETYYRNLYDNAMYYGMTGTYHAVSEEVLRATLYKKWVKNQNFSDRVWGNTKQLTLYLQDELPKMLSTGTSYKEVTKQLRNNFDVKWHEAERLARTESAFITEHATQDAYKRDNIKQYRILATLDTVTSKICKAQDGKVYDLDKAVVGKNYPPFHPHCRTTTISATSKIEYRAMNLNRGYERVPDMTYKKWEDTYVKAA</sequence>
<dbReference type="Pfam" id="PF04233">
    <property type="entry name" value="Phage_Mu_F"/>
    <property type="match status" value="1"/>
</dbReference>
<dbReference type="RefSeq" id="WP_228492420.1">
    <property type="nucleotide sequence ID" value="NZ_AP014864.1"/>
</dbReference>